<dbReference type="Proteomes" id="UP000269221">
    <property type="component" value="Unassembled WGS sequence"/>
</dbReference>
<evidence type="ECO:0000313" key="3">
    <source>
        <dbReference type="Proteomes" id="UP000269221"/>
    </source>
</evidence>
<evidence type="ECO:0008006" key="4">
    <source>
        <dbReference type="Google" id="ProtNLM"/>
    </source>
</evidence>
<keyword evidence="1" id="KW-0732">Signal</keyword>
<proteinExistence type="predicted"/>
<keyword evidence="3" id="KW-1185">Reference proteome</keyword>
<feature type="chain" id="PRO_5018097984" description="Secreted protein" evidence="1">
    <location>
        <begin position="16"/>
        <end position="268"/>
    </location>
</feature>
<accession>A0A3M0KA43</accession>
<gene>
    <name evidence="2" type="ORF">DUI87_12722</name>
</gene>
<comment type="caution">
    <text evidence="2">The sequence shown here is derived from an EMBL/GenBank/DDBJ whole genome shotgun (WGS) entry which is preliminary data.</text>
</comment>
<evidence type="ECO:0000256" key="1">
    <source>
        <dbReference type="SAM" id="SignalP"/>
    </source>
</evidence>
<evidence type="ECO:0000313" key="2">
    <source>
        <dbReference type="EMBL" id="RMC09935.1"/>
    </source>
</evidence>
<organism evidence="2 3">
    <name type="scientific">Hirundo rustica rustica</name>
    <dbReference type="NCBI Taxonomy" id="333673"/>
    <lineage>
        <taxon>Eukaryota</taxon>
        <taxon>Metazoa</taxon>
        <taxon>Chordata</taxon>
        <taxon>Craniata</taxon>
        <taxon>Vertebrata</taxon>
        <taxon>Euteleostomi</taxon>
        <taxon>Archelosauria</taxon>
        <taxon>Archosauria</taxon>
        <taxon>Dinosauria</taxon>
        <taxon>Saurischia</taxon>
        <taxon>Theropoda</taxon>
        <taxon>Coelurosauria</taxon>
        <taxon>Aves</taxon>
        <taxon>Neognathae</taxon>
        <taxon>Neoaves</taxon>
        <taxon>Telluraves</taxon>
        <taxon>Australaves</taxon>
        <taxon>Passeriformes</taxon>
        <taxon>Sylvioidea</taxon>
        <taxon>Hirundinidae</taxon>
        <taxon>Hirundo</taxon>
    </lineage>
</organism>
<name>A0A3M0KA43_HIRRU</name>
<reference evidence="2 3" key="1">
    <citation type="submission" date="2018-07" db="EMBL/GenBank/DDBJ databases">
        <title>A high quality draft genome assembly of the barn swallow (H. rustica rustica).</title>
        <authorList>
            <person name="Formenti G."/>
            <person name="Chiara M."/>
            <person name="Poveda L."/>
            <person name="Francoijs K.-J."/>
            <person name="Bonisoli-Alquati A."/>
            <person name="Canova L."/>
            <person name="Gianfranceschi L."/>
            <person name="Horner D.S."/>
            <person name="Saino N."/>
        </authorList>
    </citation>
    <scope>NUCLEOTIDE SEQUENCE [LARGE SCALE GENOMIC DNA]</scope>
    <source>
        <strain evidence="2">Chelidonia</strain>
        <tissue evidence="2">Blood</tissue>
    </source>
</reference>
<dbReference type="EMBL" id="QRBI01000112">
    <property type="protein sequence ID" value="RMC09935.1"/>
    <property type="molecule type" value="Genomic_DNA"/>
</dbReference>
<feature type="signal peptide" evidence="1">
    <location>
        <begin position="1"/>
        <end position="15"/>
    </location>
</feature>
<dbReference type="AlphaFoldDB" id="A0A3M0KA43"/>
<protein>
    <recommendedName>
        <fullName evidence="4">Secreted protein</fullName>
    </recommendedName>
</protein>
<sequence length="268" mass="29868">MTSLFLLVTPFLMQARMPLALLATWAHCSLMFSCCHQYPQVPFLLGTVQPHHPQPIKVQGRIVAKMQDSAIRLIKHHPIGLCPSIQPFQVSLQSHPPFQQINTHFQLSVICKFTNERLNILIHVINKNTEQNWPQHRPQRDTTGAWLPAGCSTVHHHSLGLAIQPVPNPAKCSCPSQGLPAYPGVCCGRQWETVPKALLKSRQTTSTALSASTKWVTCGDQVGETRPIPPKSMLAGSDTLAVLHSRDEQDTYFFTHNCQSFSSQLVFI</sequence>